<keyword evidence="5" id="KW-1185">Reference proteome</keyword>
<evidence type="ECO:0000313" key="5">
    <source>
        <dbReference type="Proteomes" id="UP001302374"/>
    </source>
</evidence>
<dbReference type="GeneID" id="86893095"/>
<dbReference type="RefSeq" id="WP_118304446.1">
    <property type="nucleotide sequence ID" value="NZ_BMPA01000002.1"/>
</dbReference>
<accession>A0A7X5Y9H2</accession>
<dbReference type="AlphaFoldDB" id="A0A7X5Y9H2"/>
<dbReference type="PROSITE" id="PS51257">
    <property type="entry name" value="PROKAR_LIPOPROTEIN"/>
    <property type="match status" value="1"/>
</dbReference>
<proteinExistence type="predicted"/>
<evidence type="ECO:0000313" key="4">
    <source>
        <dbReference type="Proteomes" id="UP000576368"/>
    </source>
</evidence>
<dbReference type="EMBL" id="CP043839">
    <property type="protein sequence ID" value="WOF13917.1"/>
    <property type="molecule type" value="Genomic_DNA"/>
</dbReference>
<feature type="signal peptide" evidence="1">
    <location>
        <begin position="1"/>
        <end position="19"/>
    </location>
</feature>
<keyword evidence="1" id="KW-0732">Signal</keyword>
<sequence>MRRNIILFLMLAFSCVVVSCYDDKGSYDYTEVNEIVIDELGDGYSMIFKKDTLKIKPKLLFSLDSLTPDRYEYEWKAVPGVASDLSSEVIGTERELKYFMELYPGSYALYLKVRDKQTGLLWMNYTSLVVRTEVARGFLLIGDDEDGFVNVDMIAMPGDTIVLKNLLSNNGLPPMRGAKSIMYTSAYTASMDPYVKLWVATEDRSYYVNTTTFEGDPLNTFERMVYSSFEMPEQLNPVHMIAKNRAGNMSTNRMVVCDNGYVFMVSLYSGEYYPNPMNRASKSQDVLFKAYPYIFSSPGYVYGAVLYDTDDNRFLRFGTFDTYSRELSDGTGDIFPWIQPEGRVLWYAENTMDTEGGSSNGNSFALMKDTETNQFHIYKFYAYSNAYKRAYYAINSSLATGINDAKLFAFSSKRSMFLYAVGKTLYAYDYNKGYEKLYKMELDDEITMLKFDIQSNTTYNDLYIATYNSTTGGTLQKYVLGTDQNKFELTPDERCHWTDLVKVKDMDWRNSTK</sequence>
<organism evidence="2 4">
    <name type="scientific">Butyricimonas paravirosa</name>
    <dbReference type="NCBI Taxonomy" id="1472417"/>
    <lineage>
        <taxon>Bacteria</taxon>
        <taxon>Pseudomonadati</taxon>
        <taxon>Bacteroidota</taxon>
        <taxon>Bacteroidia</taxon>
        <taxon>Bacteroidales</taxon>
        <taxon>Odoribacteraceae</taxon>
        <taxon>Butyricimonas</taxon>
    </lineage>
</organism>
<protein>
    <recommendedName>
        <fullName evidence="6">PKD-like family protein</fullName>
    </recommendedName>
</protein>
<evidence type="ECO:0008006" key="6">
    <source>
        <dbReference type="Google" id="ProtNLM"/>
    </source>
</evidence>
<dbReference type="InterPro" id="IPR032183">
    <property type="entry name" value="PKD-like"/>
</dbReference>
<dbReference type="Proteomes" id="UP001302374">
    <property type="component" value="Chromosome"/>
</dbReference>
<evidence type="ECO:0000313" key="3">
    <source>
        <dbReference type="EMBL" id="WOF13917.1"/>
    </source>
</evidence>
<gene>
    <name evidence="3" type="ORF">F1644_17330</name>
    <name evidence="2" type="ORF">GGR15_000595</name>
</gene>
<feature type="chain" id="PRO_5031463547" description="PKD-like family protein" evidence="1">
    <location>
        <begin position="20"/>
        <end position="513"/>
    </location>
</feature>
<evidence type="ECO:0000256" key="1">
    <source>
        <dbReference type="SAM" id="SignalP"/>
    </source>
</evidence>
<reference evidence="3 5" key="1">
    <citation type="submission" date="2019-09" db="EMBL/GenBank/DDBJ databases">
        <title>Butyricimonas paravirosa DSM 105722 (=214-4 = JCM 18677 = CCUG 65563).</title>
        <authorList>
            <person name="Le Roy T."/>
            <person name="Cani P.D."/>
        </authorList>
    </citation>
    <scope>NUCLEOTIDE SEQUENCE [LARGE SCALE GENOMIC DNA]</scope>
    <source>
        <strain evidence="3 5">DSM 105722</strain>
    </source>
</reference>
<dbReference type="Proteomes" id="UP000576368">
    <property type="component" value="Unassembled WGS sequence"/>
</dbReference>
<dbReference type="Pfam" id="PF16407">
    <property type="entry name" value="PKD_2"/>
    <property type="match status" value="1"/>
</dbReference>
<name>A0A7X5Y9H2_9BACT</name>
<evidence type="ECO:0000313" key="2">
    <source>
        <dbReference type="EMBL" id="NJC16990.1"/>
    </source>
</evidence>
<reference evidence="2 4" key="2">
    <citation type="submission" date="2020-03" db="EMBL/GenBank/DDBJ databases">
        <title>Genomic Encyclopedia of Type Strains, Phase IV (KMG-IV): sequencing the most valuable type-strain genomes for metagenomic binning, comparative biology and taxonomic classification.</title>
        <authorList>
            <person name="Goeker M."/>
        </authorList>
    </citation>
    <scope>NUCLEOTIDE SEQUENCE [LARGE SCALE GENOMIC DNA]</scope>
    <source>
        <strain evidence="2 4">DSM 105722</strain>
    </source>
</reference>
<dbReference type="EMBL" id="JAATLI010000002">
    <property type="protein sequence ID" value="NJC16990.1"/>
    <property type="molecule type" value="Genomic_DNA"/>
</dbReference>